<dbReference type="RefSeq" id="WP_069670777.1">
    <property type="nucleotide sequence ID" value="NZ_BPEU01000022.1"/>
</dbReference>
<dbReference type="PIRSF" id="PIRSF028688">
    <property type="entry name" value="UCP_imp_028688"/>
    <property type="match status" value="1"/>
</dbReference>
<feature type="domain" description="FlgO" evidence="2">
    <location>
        <begin position="44"/>
        <end position="168"/>
    </location>
</feature>
<evidence type="ECO:0000256" key="1">
    <source>
        <dbReference type="SAM" id="MobiDB-lite"/>
    </source>
</evidence>
<sequence>MRSLLFMSVALLLGACSTFDDSDSQTLASGNSLPSNSAVNYLTQQIANELVRQNDQLTSKQALLVATPVLLDDLTTTNPLGLQIQQGLITAMHDHQFNLVDLNVGENVSVTNEGELLLTRDWRKLPADLPVEHVLVSTMSLSMDMLVVNSRIVNVTNNRVVSAAASSVGVAQLPGYLRMAEKVTSKDGKLHRNSQPGQADIQIIGANQ</sequence>
<reference evidence="3 6" key="2">
    <citation type="submission" date="2021-05" db="EMBL/GenBank/DDBJ databases">
        <title>Molecular characterization for Shewanella algae harboring chromosomal blaOXA-55-like strains isolated from clinical and environment sample.</title>
        <authorList>
            <person name="Ohama Y."/>
            <person name="Aoki K."/>
            <person name="Harada S."/>
            <person name="Moriya K."/>
            <person name="Ishii Y."/>
            <person name="Tateda K."/>
        </authorList>
    </citation>
    <scope>NUCLEOTIDE SEQUENCE [LARGE SCALE GENOMIC DNA]</scope>
    <source>
        <strain evidence="3 6">MBTL60-118</strain>
    </source>
</reference>
<evidence type="ECO:0000313" key="4">
    <source>
        <dbReference type="EMBL" id="OEG74604.1"/>
    </source>
</evidence>
<dbReference type="EMBL" id="BPEU01000022">
    <property type="protein sequence ID" value="GIU43583.1"/>
    <property type="molecule type" value="Genomic_DNA"/>
</dbReference>
<dbReference type="EMBL" id="MCBT01000018">
    <property type="protein sequence ID" value="OEG74604.1"/>
    <property type="molecule type" value="Genomic_DNA"/>
</dbReference>
<reference evidence="4 5" key="1">
    <citation type="submission" date="2016-07" db="EMBL/GenBank/DDBJ databases">
        <title>Whole-genome of two Shewanella species isolated from a digestive organ of sea cucumber Apostichopus japonicus Selenka 1867.</title>
        <authorList>
            <person name="Hong H.-H."/>
            <person name="Choi H."/>
            <person name="Cheon S."/>
            <person name="Oh J.-S."/>
            <person name="Lee H.-G."/>
            <person name="Park C."/>
        </authorList>
    </citation>
    <scope>NUCLEOTIDE SEQUENCE [LARGE SCALE GENOMIC DNA]</scope>
    <source>
        <strain evidence="4 5">CSB03KR</strain>
    </source>
</reference>
<dbReference type="Proteomes" id="UP000095230">
    <property type="component" value="Unassembled WGS sequence"/>
</dbReference>
<organism evidence="4 5">
    <name type="scientific">Shewanella colwelliana</name>
    <name type="common">Alteromonas colwelliana</name>
    <dbReference type="NCBI Taxonomy" id="23"/>
    <lineage>
        <taxon>Bacteria</taxon>
        <taxon>Pseudomonadati</taxon>
        <taxon>Pseudomonadota</taxon>
        <taxon>Gammaproteobacteria</taxon>
        <taxon>Alteromonadales</taxon>
        <taxon>Shewanellaceae</taxon>
        <taxon>Shewanella</taxon>
    </lineage>
</organism>
<evidence type="ECO:0000313" key="5">
    <source>
        <dbReference type="Proteomes" id="UP000095230"/>
    </source>
</evidence>
<evidence type="ECO:0000313" key="6">
    <source>
        <dbReference type="Proteomes" id="UP000773469"/>
    </source>
</evidence>
<name>A0A1E5IVQ7_SHECO</name>
<evidence type="ECO:0000313" key="3">
    <source>
        <dbReference type="EMBL" id="GIU43583.1"/>
    </source>
</evidence>
<dbReference type="Proteomes" id="UP000773469">
    <property type="component" value="Unassembled WGS sequence"/>
</dbReference>
<dbReference type="Pfam" id="PF17680">
    <property type="entry name" value="FlgO"/>
    <property type="match status" value="1"/>
</dbReference>
<protein>
    <recommendedName>
        <fullName evidence="2">FlgO domain-containing protein</fullName>
    </recommendedName>
</protein>
<proteinExistence type="predicted"/>
<dbReference type="OrthoDB" id="6116374at2"/>
<gene>
    <name evidence="3" type="primary">flgO</name>
    <name evidence="4" type="ORF">BEL05_19415</name>
    <name evidence="3" type="ORF">TUM3794_29600</name>
</gene>
<keyword evidence="6" id="KW-1185">Reference proteome</keyword>
<dbReference type="AlphaFoldDB" id="A0A1E5IVQ7"/>
<dbReference type="InterPro" id="IPR014549">
    <property type="entry name" value="FlgO"/>
</dbReference>
<comment type="caution">
    <text evidence="4">The sequence shown here is derived from an EMBL/GenBank/DDBJ whole genome shotgun (WGS) entry which is preliminary data.</text>
</comment>
<evidence type="ECO:0000259" key="2">
    <source>
        <dbReference type="Pfam" id="PF17680"/>
    </source>
</evidence>
<accession>A0A1E5IVQ7</accession>
<dbReference type="PROSITE" id="PS51257">
    <property type="entry name" value="PROKAR_LIPOPROTEIN"/>
    <property type="match status" value="1"/>
</dbReference>
<dbReference type="STRING" id="23.BEL05_19415"/>
<dbReference type="InterPro" id="IPR041215">
    <property type="entry name" value="FlgO_dom"/>
</dbReference>
<feature type="region of interest" description="Disordered" evidence="1">
    <location>
        <begin position="187"/>
        <end position="208"/>
    </location>
</feature>